<dbReference type="InterPro" id="IPR041588">
    <property type="entry name" value="Integrase_H2C2"/>
</dbReference>
<dbReference type="GO" id="GO:0003676">
    <property type="term" value="F:nucleic acid binding"/>
    <property type="evidence" value="ECO:0007669"/>
    <property type="project" value="InterPro"/>
</dbReference>
<dbReference type="Gene3D" id="1.10.340.70">
    <property type="match status" value="1"/>
</dbReference>
<protein>
    <recommendedName>
        <fullName evidence="1">Integrase catalytic domain-containing protein</fullName>
    </recommendedName>
</protein>
<dbReference type="GO" id="GO:0071897">
    <property type="term" value="P:DNA biosynthetic process"/>
    <property type="evidence" value="ECO:0007669"/>
    <property type="project" value="UniProtKB-ARBA"/>
</dbReference>
<dbReference type="InterPro" id="IPR036397">
    <property type="entry name" value="RNaseH_sf"/>
</dbReference>
<gene>
    <name evidence="2" type="ORF">g.87084</name>
</gene>
<name>A0A146LNI5_LYGHE</name>
<dbReference type="InterPro" id="IPR043502">
    <property type="entry name" value="DNA/RNA_pol_sf"/>
</dbReference>
<organism evidence="2">
    <name type="scientific">Lygus hesperus</name>
    <name type="common">Western plant bug</name>
    <dbReference type="NCBI Taxonomy" id="30085"/>
    <lineage>
        <taxon>Eukaryota</taxon>
        <taxon>Metazoa</taxon>
        <taxon>Ecdysozoa</taxon>
        <taxon>Arthropoda</taxon>
        <taxon>Hexapoda</taxon>
        <taxon>Insecta</taxon>
        <taxon>Pterygota</taxon>
        <taxon>Neoptera</taxon>
        <taxon>Paraneoptera</taxon>
        <taxon>Hemiptera</taxon>
        <taxon>Heteroptera</taxon>
        <taxon>Panheteroptera</taxon>
        <taxon>Cimicomorpha</taxon>
        <taxon>Miridae</taxon>
        <taxon>Mirini</taxon>
        <taxon>Lygus</taxon>
    </lineage>
</organism>
<dbReference type="GO" id="GO:0015074">
    <property type="term" value="P:DNA integration"/>
    <property type="evidence" value="ECO:0007669"/>
    <property type="project" value="InterPro"/>
</dbReference>
<evidence type="ECO:0000259" key="1">
    <source>
        <dbReference type="PROSITE" id="PS50994"/>
    </source>
</evidence>
<sequence>KRTVRALIDTASQRTYVLDSTATEMGYVSKRTETIQHSLFGGVSSTVSNYNVYTVHLSSLDSGYCCNFEALNQNKICGDISPVLKGPWLSELADSGIFLSDVGTSGPIEVLIGADIAGKLLSGGHRALSSGLVAVQTKLGWTLMGKVPEVCEKGVAMLVTSMLTKEVKITDLWSLDTLGITDPTEKLNKMELELTTHQHFLDTVKVANDGRFEVHLPWVENHPPLPSNYNLALKRLQTTVRKLKNEGYYEAYQMLLDEWTQDGVIEEVLPLGEDTPCHYLPHRHVVKPGSTTPVRPVFDASARENKNPSLNQCLEKGPNYIEKIPSVLARFRLKKIGVISDIRRAFLQIGIAPHDRNFLRFLWINKEGNLKIYRHCRVVFGLSPSPYQLGACIDLHLEQVMTECGEGKRPYSADLIEQLRSSFYVDNCLTSVENEVKAQEFIDIAKEVMMERGFDLRGWELNTNSKVPLTNVLGLFWNRNDDTLSVNVSSVTSMEFETVTKRLILSAAHRVFDPIGLTCCVTLLPKLMLQKTWESGRGWDQEVDEETSSQFKSWFKEVPLLSQINIPRWLPGSNTPSNGWSLHVFSDASQKSYGAVAFLRVETAKDVRVQLVGAKSRVSPISKPSKKMTIPRLELLAASIAARLHQSIVEDYGFIDIETTFWTDASTVLAWIERDEPWDVFVFNRVKEIRQLTSNHVWRHIPGARNPADLPSRGCSAKKLLYSRWWEGPDWLRLPEECWPKPEMDFDEKEIGLERRRNVVSSMLCETTPVDWYYHKFSNYKMIVRMVAWIYRYKTNAKIKKCDRVPQDLTTEEYLTAELKVFCMVQEEAFSSVFDEKLASLLPFVDKSGLIRLMTKISYRDDVHDFCHPIVLPSHEHPVVFRLIMDVHRDNCHAGVQMMMSLLRQRFWIIGGRQSVRAVLNSCRVCKRYTAKRIESLPTPLPETRVRNAKVFEICGVDLAGPLFLKTETGVKKKAYVCLFTCGVYRAVHLELISSLSTDSFLQGFRRFTSRRGRPSIMYSDRGTNFIGMDNACDELDWNVISQYSTARRIEWRFNPPSSPWWGGWWERLIGVMKKLLRKVLGHSSVNFEEMLTILCDCEAIVNARPLTYVSQDPNDLTPLTPGMFLMDIEEVGVPDFDLIEASDLQKRFRYRQNLKDVLRQRFRLEYLGQLKFAASKSPDHEVEIGDIVLIENDNKKRLDWPLARVIEKVVGKDGNTRLVRLKTAKDELMRPIQRLYPLELELNPNEDSKAVSRCLRQAIEKPAVETIPQELEQTQLESEPQEVDSCKEEVLTTRLGRRVIPPVRLDL</sequence>
<dbReference type="InterPro" id="IPR001584">
    <property type="entry name" value="Integrase_cat-core"/>
</dbReference>
<proteinExistence type="predicted"/>
<dbReference type="SUPFAM" id="SSF56672">
    <property type="entry name" value="DNA/RNA polymerases"/>
    <property type="match status" value="1"/>
</dbReference>
<dbReference type="Pfam" id="PF05380">
    <property type="entry name" value="Peptidase_A17"/>
    <property type="match status" value="1"/>
</dbReference>
<dbReference type="GO" id="GO:0042575">
    <property type="term" value="C:DNA polymerase complex"/>
    <property type="evidence" value="ECO:0007669"/>
    <property type="project" value="UniProtKB-ARBA"/>
</dbReference>
<dbReference type="InterPro" id="IPR012337">
    <property type="entry name" value="RNaseH-like_sf"/>
</dbReference>
<feature type="domain" description="Integrase catalytic" evidence="1">
    <location>
        <begin position="938"/>
        <end position="1130"/>
    </location>
</feature>
<dbReference type="InterPro" id="IPR040676">
    <property type="entry name" value="DUF5641"/>
</dbReference>
<feature type="non-terminal residue" evidence="2">
    <location>
        <position position="1"/>
    </location>
</feature>
<dbReference type="Pfam" id="PF18701">
    <property type="entry name" value="DUF5641"/>
    <property type="match status" value="1"/>
</dbReference>
<dbReference type="PANTHER" id="PTHR47331:SF4">
    <property type="entry name" value="PEPTIDASE S1 DOMAIN-CONTAINING PROTEIN"/>
    <property type="match status" value="1"/>
</dbReference>
<evidence type="ECO:0000313" key="2">
    <source>
        <dbReference type="EMBL" id="JAQ08227.1"/>
    </source>
</evidence>
<dbReference type="Pfam" id="PF17921">
    <property type="entry name" value="Integrase_H2C2"/>
    <property type="match status" value="1"/>
</dbReference>
<reference evidence="2" key="1">
    <citation type="journal article" date="2016" name="Gigascience">
        <title>De novo construction of an expanded transcriptome assembly for the western tarnished plant bug, Lygus hesperus.</title>
        <authorList>
            <person name="Tassone E.E."/>
            <person name="Geib S.M."/>
            <person name="Hall B."/>
            <person name="Fabrick J.A."/>
            <person name="Brent C.S."/>
            <person name="Hull J.J."/>
        </authorList>
    </citation>
    <scope>NUCLEOTIDE SEQUENCE</scope>
</reference>
<dbReference type="Gene3D" id="3.30.420.10">
    <property type="entry name" value="Ribonuclease H-like superfamily/Ribonuclease H"/>
    <property type="match status" value="1"/>
</dbReference>
<dbReference type="InterPro" id="IPR008042">
    <property type="entry name" value="Retrotrans_Pao"/>
</dbReference>
<dbReference type="SUPFAM" id="SSF53098">
    <property type="entry name" value="Ribonuclease H-like"/>
    <property type="match status" value="1"/>
</dbReference>
<dbReference type="EMBL" id="GDHC01010402">
    <property type="protein sequence ID" value="JAQ08227.1"/>
    <property type="molecule type" value="Transcribed_RNA"/>
</dbReference>
<dbReference type="PROSITE" id="PS50994">
    <property type="entry name" value="INTEGRASE"/>
    <property type="match status" value="1"/>
</dbReference>
<dbReference type="PANTHER" id="PTHR47331">
    <property type="entry name" value="PHD-TYPE DOMAIN-CONTAINING PROTEIN"/>
    <property type="match status" value="1"/>
</dbReference>
<accession>A0A146LNI5</accession>